<evidence type="ECO:0000313" key="3">
    <source>
        <dbReference type="Proteomes" id="UP000553632"/>
    </source>
</evidence>
<proteinExistence type="predicted"/>
<dbReference type="Gene3D" id="3.40.50.1820">
    <property type="entry name" value="alpha/beta hydrolase"/>
    <property type="match status" value="1"/>
</dbReference>
<protein>
    <submittedName>
        <fullName evidence="1">Uncharacterized protein</fullName>
    </submittedName>
</protein>
<dbReference type="AlphaFoldDB" id="A0A7J6RCL9"/>
<keyword evidence="3" id="KW-1185">Reference proteome</keyword>
<dbReference type="Proteomes" id="UP000553632">
    <property type="component" value="Unassembled WGS sequence"/>
</dbReference>
<dbReference type="EMBL" id="JABANM010023318">
    <property type="protein sequence ID" value="KAF4718081.1"/>
    <property type="molecule type" value="Genomic_DNA"/>
</dbReference>
<evidence type="ECO:0000313" key="1">
    <source>
        <dbReference type="EMBL" id="KAF4718081.1"/>
    </source>
</evidence>
<feature type="non-terminal residue" evidence="1">
    <location>
        <position position="1"/>
    </location>
</feature>
<dbReference type="InterPro" id="IPR029058">
    <property type="entry name" value="AB_hydrolase_fold"/>
</dbReference>
<evidence type="ECO:0000313" key="2">
    <source>
        <dbReference type="EMBL" id="KAF4729003.1"/>
    </source>
</evidence>
<comment type="caution">
    <text evidence="1">The sequence shown here is derived from an EMBL/GenBank/DDBJ whole genome shotgun (WGS) entry which is preliminary data.</text>
</comment>
<dbReference type="Proteomes" id="UP000574390">
    <property type="component" value="Unassembled WGS sequence"/>
</dbReference>
<dbReference type="EMBL" id="JABANO010020128">
    <property type="protein sequence ID" value="KAF4729003.1"/>
    <property type="molecule type" value="Genomic_DNA"/>
</dbReference>
<name>A0A7J6RCL9_PEROL</name>
<reference evidence="3 4" key="1">
    <citation type="submission" date="2020-04" db="EMBL/GenBank/DDBJ databases">
        <title>Perkinsus olseni comparative genomics.</title>
        <authorList>
            <person name="Bogema D.R."/>
        </authorList>
    </citation>
    <scope>NUCLEOTIDE SEQUENCE [LARGE SCALE GENOMIC DNA]</scope>
    <source>
        <strain evidence="1">ATCC PRA-205</strain>
        <strain evidence="2 3">ATCC PRA-207</strain>
    </source>
</reference>
<gene>
    <name evidence="1" type="ORF">FOZ62_018168</name>
    <name evidence="2" type="ORF">FOZ63_019985</name>
</gene>
<accession>A0A7J6RCL9</accession>
<evidence type="ECO:0000313" key="4">
    <source>
        <dbReference type="Proteomes" id="UP000574390"/>
    </source>
</evidence>
<organism evidence="1 4">
    <name type="scientific">Perkinsus olseni</name>
    <name type="common">Perkinsus atlanticus</name>
    <dbReference type="NCBI Taxonomy" id="32597"/>
    <lineage>
        <taxon>Eukaryota</taxon>
        <taxon>Sar</taxon>
        <taxon>Alveolata</taxon>
        <taxon>Perkinsozoa</taxon>
        <taxon>Perkinsea</taxon>
        <taxon>Perkinsida</taxon>
        <taxon>Perkinsidae</taxon>
        <taxon>Perkinsus</taxon>
    </lineage>
</organism>
<feature type="non-terminal residue" evidence="1">
    <location>
        <position position="140"/>
    </location>
</feature>
<sequence>VRVIDDVLVANRRRAATNTSSVPRRMQTDGIPGSEKFSFVMKDVEVKGILIQYHGWGDTCESWEAYSETTAVADENGLILITACGTNYGWFSSRLAPMHGWNAGACCLQRQDIDDVEYTKTIIERENKNNLPVYGYGYSN</sequence>